<evidence type="ECO:0000256" key="7">
    <source>
        <dbReference type="ARBA" id="ARBA00022499"/>
    </source>
</evidence>
<dbReference type="GO" id="GO:0005694">
    <property type="term" value="C:chromosome"/>
    <property type="evidence" value="ECO:0007669"/>
    <property type="project" value="UniProtKB-SubCell"/>
</dbReference>
<dbReference type="Gene3D" id="2.30.30.140">
    <property type="match status" value="2"/>
</dbReference>
<dbReference type="SMART" id="SM00317">
    <property type="entry name" value="SET"/>
    <property type="match status" value="1"/>
</dbReference>
<dbReference type="CDD" id="cd15648">
    <property type="entry name" value="PHD1_NSD1_2"/>
    <property type="match status" value="1"/>
</dbReference>
<organism evidence="33 34">
    <name type="scientific">Cebus imitator</name>
    <name type="common">Panamanian white-faced capuchin</name>
    <name type="synonym">Cebus capucinus imitator</name>
    <dbReference type="NCBI Taxonomy" id="2715852"/>
    <lineage>
        <taxon>Eukaryota</taxon>
        <taxon>Metazoa</taxon>
        <taxon>Chordata</taxon>
        <taxon>Craniata</taxon>
        <taxon>Vertebrata</taxon>
        <taxon>Euteleostomi</taxon>
        <taxon>Mammalia</taxon>
        <taxon>Eutheria</taxon>
        <taxon>Euarchontoglires</taxon>
        <taxon>Primates</taxon>
        <taxon>Haplorrhini</taxon>
        <taxon>Platyrrhini</taxon>
        <taxon>Cebidae</taxon>
        <taxon>Cebinae</taxon>
        <taxon>Cebus</taxon>
    </lineage>
</organism>
<dbReference type="InterPro" id="IPR003616">
    <property type="entry name" value="Post-SET_dom"/>
</dbReference>
<dbReference type="InterPro" id="IPR001214">
    <property type="entry name" value="SET_dom"/>
</dbReference>
<keyword evidence="21" id="KW-0539">Nucleus</keyword>
<evidence type="ECO:0000256" key="8">
    <source>
        <dbReference type="ARBA" id="ARBA00022553"/>
    </source>
</evidence>
<dbReference type="CDD" id="cd15650">
    <property type="entry name" value="PHD2_NSD1"/>
    <property type="match status" value="1"/>
</dbReference>
<feature type="compositionally biased region" description="Basic residues" evidence="27">
    <location>
        <begin position="1726"/>
        <end position="1737"/>
    </location>
</feature>
<evidence type="ECO:0000256" key="15">
    <source>
        <dbReference type="ARBA" id="ARBA00022833"/>
    </source>
</evidence>
<dbReference type="GO" id="GO:0008270">
    <property type="term" value="F:zinc ion binding"/>
    <property type="evidence" value="ECO:0007669"/>
    <property type="project" value="UniProtKB-KW"/>
</dbReference>
<dbReference type="EC" id="2.1.1.357" evidence="23"/>
<feature type="region of interest" description="Disordered" evidence="27">
    <location>
        <begin position="1842"/>
        <end position="2051"/>
    </location>
</feature>
<dbReference type="GO" id="GO:0005654">
    <property type="term" value="C:nucleoplasm"/>
    <property type="evidence" value="ECO:0007669"/>
    <property type="project" value="UniProtKB-ARBA"/>
</dbReference>
<comment type="subcellular location">
    <subcellularLocation>
        <location evidence="2">Chromosome</location>
    </subcellularLocation>
    <subcellularLocation>
        <location evidence="1">Nucleus</location>
    </subcellularLocation>
</comment>
<dbReference type="GO" id="GO:0016922">
    <property type="term" value="F:nuclear receptor binding"/>
    <property type="evidence" value="ECO:0007669"/>
    <property type="project" value="UniProtKB-ARBA"/>
</dbReference>
<evidence type="ECO:0000256" key="23">
    <source>
        <dbReference type="ARBA" id="ARBA00066810"/>
    </source>
</evidence>
<feature type="compositionally biased region" description="Basic and acidic residues" evidence="27">
    <location>
        <begin position="1981"/>
        <end position="1991"/>
    </location>
</feature>
<dbReference type="Gene3D" id="3.30.40.10">
    <property type="entry name" value="Zinc/RING finger domain, C3HC4 (zinc finger)"/>
    <property type="match status" value="4"/>
</dbReference>
<keyword evidence="10" id="KW-0808">Transferase</keyword>
<evidence type="ECO:0000256" key="19">
    <source>
        <dbReference type="ARBA" id="ARBA00023159"/>
    </source>
</evidence>
<evidence type="ECO:0000256" key="21">
    <source>
        <dbReference type="ARBA" id="ARBA00023242"/>
    </source>
</evidence>
<dbReference type="SMART" id="SM00249">
    <property type="entry name" value="PHD"/>
    <property type="match status" value="5"/>
</dbReference>
<dbReference type="SMART" id="SM00508">
    <property type="entry name" value="PostSET"/>
    <property type="match status" value="1"/>
</dbReference>
<dbReference type="InterPro" id="IPR055198">
    <property type="entry name" value="NSD_PHD"/>
</dbReference>
<keyword evidence="6" id="KW-0678">Repressor</keyword>
<reference evidence="33" key="1">
    <citation type="submission" date="2025-08" db="UniProtKB">
        <authorList>
            <consortium name="Ensembl"/>
        </authorList>
    </citation>
    <scope>IDENTIFICATION</scope>
</reference>
<evidence type="ECO:0000256" key="10">
    <source>
        <dbReference type="ARBA" id="ARBA00022679"/>
    </source>
</evidence>
<dbReference type="FunFam" id="3.30.40.10:FF:000093">
    <property type="entry name" value="Histone-lysine N-methyltransferase"/>
    <property type="match status" value="1"/>
</dbReference>
<keyword evidence="12" id="KW-0479">Metal-binding</keyword>
<comment type="catalytic activity">
    <reaction evidence="22">
        <text>L-lysyl(36)-[histone H3] + 2 S-adenosyl-L-methionine = N(6),N(6)-dimethyl-L-lysyl(36)-[histone H3] + 2 S-adenosyl-L-homocysteine + 2 H(+)</text>
        <dbReference type="Rhea" id="RHEA:60308"/>
        <dbReference type="Rhea" id="RHEA-COMP:9785"/>
        <dbReference type="Rhea" id="RHEA-COMP:9787"/>
        <dbReference type="ChEBI" id="CHEBI:15378"/>
        <dbReference type="ChEBI" id="CHEBI:29969"/>
        <dbReference type="ChEBI" id="CHEBI:57856"/>
        <dbReference type="ChEBI" id="CHEBI:59789"/>
        <dbReference type="ChEBI" id="CHEBI:61976"/>
        <dbReference type="EC" id="2.1.1.357"/>
    </reaction>
</comment>
<dbReference type="Pfam" id="PF17907">
    <property type="entry name" value="AWS"/>
    <property type="match status" value="1"/>
</dbReference>
<dbReference type="InterPro" id="IPR006560">
    <property type="entry name" value="AWS_dom"/>
</dbReference>
<evidence type="ECO:0000256" key="6">
    <source>
        <dbReference type="ARBA" id="ARBA00022491"/>
    </source>
</evidence>
<dbReference type="Pfam" id="PF00856">
    <property type="entry name" value="SET"/>
    <property type="match status" value="1"/>
</dbReference>
<evidence type="ECO:0000256" key="3">
    <source>
        <dbReference type="ARBA" id="ARBA00018028"/>
    </source>
</evidence>
<keyword evidence="16" id="KW-0832">Ubl conjugation</keyword>
<dbReference type="GO" id="GO:0032259">
    <property type="term" value="P:methylation"/>
    <property type="evidence" value="ECO:0007669"/>
    <property type="project" value="UniProtKB-KW"/>
</dbReference>
<evidence type="ECO:0000256" key="1">
    <source>
        <dbReference type="ARBA" id="ARBA00004123"/>
    </source>
</evidence>
<dbReference type="InterPro" id="IPR019786">
    <property type="entry name" value="Zinc_finger_PHD-type_CS"/>
</dbReference>
<evidence type="ECO:0000256" key="5">
    <source>
        <dbReference type="ARBA" id="ARBA00022454"/>
    </source>
</evidence>
<dbReference type="InterPro" id="IPR047430">
    <property type="entry name" value="PHD4_NSD1"/>
</dbReference>
<feature type="domain" description="SET" evidence="29">
    <location>
        <begin position="1571"/>
        <end position="1688"/>
    </location>
</feature>
<feature type="compositionally biased region" description="Polar residues" evidence="27">
    <location>
        <begin position="720"/>
        <end position="729"/>
    </location>
</feature>
<feature type="region of interest" description="Disordered" evidence="27">
    <location>
        <begin position="199"/>
        <end position="227"/>
    </location>
</feature>
<feature type="domain" description="PWWP" evidence="30">
    <location>
        <begin position="54"/>
        <end position="100"/>
    </location>
</feature>
<evidence type="ECO:0000256" key="27">
    <source>
        <dbReference type="SAM" id="MobiDB-lite"/>
    </source>
</evidence>
<evidence type="ECO:0000256" key="14">
    <source>
        <dbReference type="ARBA" id="ARBA00022771"/>
    </source>
</evidence>
<gene>
    <name evidence="33" type="primary">NSD1</name>
</gene>
<evidence type="ECO:0000256" key="16">
    <source>
        <dbReference type="ARBA" id="ARBA00022843"/>
    </source>
</evidence>
<feature type="region of interest" description="Disordered" evidence="27">
    <location>
        <begin position="1138"/>
        <end position="1164"/>
    </location>
</feature>
<feature type="compositionally biased region" description="Polar residues" evidence="27">
    <location>
        <begin position="2022"/>
        <end position="2032"/>
    </location>
</feature>
<dbReference type="FunFam" id="2.30.30.140:FF:000004">
    <property type="entry name" value="Histone-lysine N-methyltransferase"/>
    <property type="match status" value="1"/>
</dbReference>
<evidence type="ECO:0000256" key="22">
    <source>
        <dbReference type="ARBA" id="ARBA00050654"/>
    </source>
</evidence>
<evidence type="ECO:0000313" key="34">
    <source>
        <dbReference type="Proteomes" id="UP000233040"/>
    </source>
</evidence>
<feature type="region of interest" description="Disordered" evidence="27">
    <location>
        <begin position="2092"/>
        <end position="2121"/>
    </location>
</feature>
<feature type="compositionally biased region" description="Low complexity" evidence="27">
    <location>
        <begin position="1962"/>
        <end position="1973"/>
    </location>
</feature>
<keyword evidence="20" id="KW-0804">Transcription</keyword>
<dbReference type="PROSITE" id="PS51215">
    <property type="entry name" value="AWS"/>
    <property type="match status" value="1"/>
</dbReference>
<keyword evidence="34" id="KW-1185">Reference proteome</keyword>
<evidence type="ECO:0000259" key="28">
    <source>
        <dbReference type="PROSITE" id="PS50016"/>
    </source>
</evidence>
<feature type="region of interest" description="Disordered" evidence="27">
    <location>
        <begin position="2292"/>
        <end position="2324"/>
    </location>
</feature>
<evidence type="ECO:0000256" key="25">
    <source>
        <dbReference type="ARBA" id="ARBA00081785"/>
    </source>
</evidence>
<keyword evidence="13" id="KW-0677">Repeat</keyword>
<evidence type="ECO:0000259" key="32">
    <source>
        <dbReference type="PROSITE" id="PS51215"/>
    </source>
</evidence>
<feature type="compositionally biased region" description="Basic and acidic residues" evidence="27">
    <location>
        <begin position="809"/>
        <end position="836"/>
    </location>
</feature>
<dbReference type="Proteomes" id="UP000233040">
    <property type="component" value="Unassembled WGS sequence"/>
</dbReference>
<dbReference type="InterPro" id="IPR047429">
    <property type="entry name" value="PHD3_NSD1"/>
</dbReference>
<dbReference type="CDD" id="cd15653">
    <property type="entry name" value="PHD3_NSD1"/>
    <property type="match status" value="1"/>
</dbReference>
<dbReference type="Pfam" id="PF22908">
    <property type="entry name" value="PHD_NSD"/>
    <property type="match status" value="1"/>
</dbReference>
<evidence type="ECO:0000256" key="4">
    <source>
        <dbReference type="ARBA" id="ARBA00022447"/>
    </source>
</evidence>
<dbReference type="FunFam" id="2.170.270.10:FF:000002">
    <property type="entry name" value="Histone-lysine N-methyltransferase"/>
    <property type="match status" value="1"/>
</dbReference>
<dbReference type="PROSITE" id="PS50016">
    <property type="entry name" value="ZF_PHD_2"/>
    <property type="match status" value="2"/>
</dbReference>
<dbReference type="InterPro" id="IPR047423">
    <property type="entry name" value="PWWP_NSD1_rpt2"/>
</dbReference>
<evidence type="ECO:0000256" key="24">
    <source>
        <dbReference type="ARBA" id="ARBA00080495"/>
    </source>
</evidence>
<dbReference type="SMART" id="SM00293">
    <property type="entry name" value="PWWP"/>
    <property type="match status" value="1"/>
</dbReference>
<dbReference type="SUPFAM" id="SSF82199">
    <property type="entry name" value="SET domain"/>
    <property type="match status" value="1"/>
</dbReference>
<dbReference type="CDD" id="cd20164">
    <property type="entry name" value="PWWP_NSD1_rpt2"/>
    <property type="match status" value="1"/>
</dbReference>
<dbReference type="InterPro" id="IPR000313">
    <property type="entry name" value="PWWP_dom"/>
</dbReference>
<evidence type="ECO:0000256" key="26">
    <source>
        <dbReference type="PROSITE-ProRule" id="PRU00146"/>
    </source>
</evidence>
<feature type="compositionally biased region" description="Pro residues" evidence="27">
    <location>
        <begin position="1851"/>
        <end position="1861"/>
    </location>
</feature>
<feature type="compositionally biased region" description="Polar residues" evidence="27">
    <location>
        <begin position="683"/>
        <end position="694"/>
    </location>
</feature>
<reference evidence="33" key="2">
    <citation type="submission" date="2025-09" db="UniProtKB">
        <authorList>
            <consortium name="Ensembl"/>
        </authorList>
    </citation>
    <scope>IDENTIFICATION</scope>
</reference>
<protein>
    <recommendedName>
        <fullName evidence="3">Histone-lysine N-methyltransferase, H3 lysine-36 specific</fullName>
        <ecNumber evidence="23">2.1.1.357</ecNumber>
    </recommendedName>
    <alternativeName>
        <fullName evidence="24">H3-K36-HMTase</fullName>
    </alternativeName>
    <alternativeName>
        <fullName evidence="25">Nuclear receptor-binding SET domain-containing protein 1</fullName>
    </alternativeName>
</protein>
<dbReference type="SUPFAM" id="SSF63748">
    <property type="entry name" value="Tudor/PWWP/MBT"/>
    <property type="match status" value="2"/>
</dbReference>
<dbReference type="Ensembl" id="ENSCCAT00000044363.1">
    <property type="protein sequence ID" value="ENSCCAP00000026829.1"/>
    <property type="gene ID" value="ENSCCAG00000031074.1"/>
</dbReference>
<evidence type="ECO:0000256" key="11">
    <source>
        <dbReference type="ARBA" id="ARBA00022691"/>
    </source>
</evidence>
<dbReference type="PROSITE" id="PS50868">
    <property type="entry name" value="POST_SET"/>
    <property type="match status" value="1"/>
</dbReference>
<feature type="compositionally biased region" description="Basic and acidic residues" evidence="27">
    <location>
        <begin position="1909"/>
        <end position="1926"/>
    </location>
</feature>
<keyword evidence="15" id="KW-0862">Zinc</keyword>
<evidence type="ECO:0000259" key="31">
    <source>
        <dbReference type="PROSITE" id="PS50868"/>
    </source>
</evidence>
<keyword evidence="9" id="KW-0489">Methyltransferase</keyword>
<dbReference type="InterPro" id="IPR059153">
    <property type="entry name" value="NSD_PHD-1st"/>
</dbReference>
<evidence type="ECO:0000256" key="2">
    <source>
        <dbReference type="ARBA" id="ARBA00004286"/>
    </source>
</evidence>
<dbReference type="FunFam" id="3.30.40.10:FF:000201">
    <property type="entry name" value="Histone-lysine N-methyltransferase"/>
    <property type="match status" value="1"/>
</dbReference>
<dbReference type="Pfam" id="PF23011">
    <property type="entry name" value="PHD-1st_NSD"/>
    <property type="match status" value="1"/>
</dbReference>
<dbReference type="CDD" id="cd19210">
    <property type="entry name" value="SET_NSD1"/>
    <property type="match status" value="1"/>
</dbReference>
<dbReference type="InterPro" id="IPR050777">
    <property type="entry name" value="SET2_Histone-Lys_MeTrsfase"/>
</dbReference>
<evidence type="ECO:0000256" key="13">
    <source>
        <dbReference type="ARBA" id="ARBA00022737"/>
    </source>
</evidence>
<evidence type="ECO:0000256" key="18">
    <source>
        <dbReference type="ARBA" id="ARBA00023015"/>
    </source>
</evidence>
<evidence type="ECO:0000256" key="20">
    <source>
        <dbReference type="ARBA" id="ARBA00023163"/>
    </source>
</evidence>
<dbReference type="Pfam" id="PF23004">
    <property type="entry name" value="PHDvar_NSD"/>
    <property type="match status" value="1"/>
</dbReference>
<keyword evidence="8" id="KW-0597">Phosphoprotein</keyword>
<keyword evidence="14 26" id="KW-0863">Zinc-finger</keyword>
<dbReference type="InterPro" id="IPR046341">
    <property type="entry name" value="SET_dom_sf"/>
</dbReference>
<feature type="domain" description="PHD-type" evidence="28">
    <location>
        <begin position="1172"/>
        <end position="1218"/>
    </location>
</feature>
<dbReference type="InterPro" id="IPR047433">
    <property type="entry name" value="SET_NSD1"/>
</dbReference>
<keyword evidence="4" id="KW-0160">Chromosomal rearrangement</keyword>
<dbReference type="InterPro" id="IPR019787">
    <property type="entry name" value="Znf_PHD-finger"/>
</dbReference>
<dbReference type="SUPFAM" id="SSF57903">
    <property type="entry name" value="FYVE/PHD zinc finger"/>
    <property type="match status" value="3"/>
</dbReference>
<accession>A0A2K5RFC1</accession>
<feature type="domain" description="PHD-type" evidence="28">
    <location>
        <begin position="1336"/>
        <end position="1380"/>
    </location>
</feature>
<dbReference type="InterPro" id="IPR011011">
    <property type="entry name" value="Znf_FYVE_PHD"/>
</dbReference>
<feature type="domain" description="AWS" evidence="32">
    <location>
        <begin position="1519"/>
        <end position="1569"/>
    </location>
</feature>
<evidence type="ECO:0000313" key="33">
    <source>
        <dbReference type="Ensembl" id="ENSCCAP00000026829.1"/>
    </source>
</evidence>
<dbReference type="GO" id="GO:0006355">
    <property type="term" value="P:regulation of DNA-templated transcription"/>
    <property type="evidence" value="ECO:0007669"/>
    <property type="project" value="UniProtKB-ARBA"/>
</dbReference>
<feature type="compositionally biased region" description="Basic and acidic residues" evidence="27">
    <location>
        <begin position="782"/>
        <end position="802"/>
    </location>
</feature>
<feature type="compositionally biased region" description="Acidic residues" evidence="27">
    <location>
        <begin position="849"/>
        <end position="859"/>
    </location>
</feature>
<dbReference type="Pfam" id="PF00855">
    <property type="entry name" value="PWWP"/>
    <property type="match status" value="1"/>
</dbReference>
<feature type="domain" description="Post-SET" evidence="31">
    <location>
        <begin position="1695"/>
        <end position="1711"/>
    </location>
</feature>
<dbReference type="InterPro" id="IPR001965">
    <property type="entry name" value="Znf_PHD"/>
</dbReference>
<keyword evidence="17" id="KW-0156">Chromatin regulator</keyword>
<evidence type="ECO:0000256" key="17">
    <source>
        <dbReference type="ARBA" id="ARBA00022853"/>
    </source>
</evidence>
<dbReference type="GO" id="GO:0140954">
    <property type="term" value="F:histone H3K36 dimethyltransferase activity"/>
    <property type="evidence" value="ECO:0007669"/>
    <property type="project" value="UniProtKB-EC"/>
</dbReference>
<dbReference type="SMART" id="SM00570">
    <property type="entry name" value="AWS"/>
    <property type="match status" value="1"/>
</dbReference>
<keyword evidence="19" id="KW-0010">Activator</keyword>
<dbReference type="InterPro" id="IPR047432">
    <property type="entry name" value="PHD5_NSD1"/>
</dbReference>
<dbReference type="InterPro" id="IPR047428">
    <property type="entry name" value="PHD2_NSD1"/>
</dbReference>
<sequence length="2324" mass="256514">MPLKTRTALSDDPDSCTSTLGNMLELPGTSSSSTSQELPFVSSFLLFNVIFTFWWRCPVLNEPRTSFSNRRPYRQYYVEAFGDPSERAWVAGKAIVMFEGRHQFEELPVLRRRGKQKEKGYRHKVPQKILSKWEASVGLAEQYDVPKGSKNRKCIPGSIKLDSEEDMPFEDCTNDPESEHDLLLNGCLKSLAFDSEHSADEKEKPCAKSRARKSSDNPKRTSVKKGHIQFETRKDERRGKIPENLGLTFLSGDVSDTQASNELSRIANSLTGSNTAPGSFLFSSCGKNTAKKEFETSNGDSLLGLPEGALISKCSREKNKPQRSLMCGSKVKLCYIGAGDEEKRSDSISICTTSDDGSSDLDPIEHSSESDNSVLEITDAFDRTENMLSMQKNEKIKYSRFPATNTRVKAKQKPLINNSHTDHLMNCTKSAEPGTEMSQVNLADLKASSLVHKPQSDFTNGDLAPKFNMSSNISNENLLIKGGAANQALLHSKSKQPKFRSIKCKHKENPVMVESPVINEECSLKCCSSDNKGSPLASISKSGKVDGLKLLNNMHEKTRDSSVIETAVVNHVLSELKELSYRSLGEDVSDSGTSKPSKPLLFSSASSQNHIPIEPDYKFSTLLMMLKDMHDSKTKEQQLMTAQNLVPYRSPGRGECSANSPVGASKVLVSGGSTHNSEKKGDCTQNSANPSPSRGDSALSGELSASLPGLVSDRRDLPTSGKSRSNCVTRRNCGRSKPSSKLRDAFSAQMGKNTVNRKALKTERKRKLNQLPSVTLDAALQGDREHGGSLRGGTEDSSKEEPLQIMDHLTSEDGDHFSDVHFDNNIKQSDPDKISEKGPSFENGKGPELDSEMNSENDDLSGVNQVVPKKRWQRLNQRRTKPRKRINRFKEKENSECAFGVLLPSDPVQEGRGEFPEHRTLTSANILEEPLTDQNHADCLDSVGPRLNVCDKSSASIGDMEKEPGIPSLTPQAELPEPAVRSEKKRLRKPSKWLLEYTEEYDQIFAPKKKQKKVQEQVHKVYTCISGNYESKRQRKPTKKLLESNDLDPGFMPKKGDLGLSKKCYEAGHLGSGITESCTTSYSKDFGGGTTKIFDKPRKRKRQRHAVAKMQCKKVKNDDSSKEISSSEGELMLHRTAASPKETVEEGVEHDPGMPASKKMQGERGGGAALKENVCQNCEKLGELLLCEAQCCGAFHLECLGLTEMPRGKFICNECHTGIHTCFVCKQSGEDVKRCLLPLCGKFYHEECVQKYPPTVMQNKGFRCSLHICITCHAANPANVSASKGRLMRCVRCPVAYHANDFCLAAGSKILASNSIICPNHFTPRRGCRNHEHVNVSWCFVCSEGGSLLCCDSCPAAFHRECLNIDIPEGNWYCNDCKAGKKPHYREIVWVKVGRYRWWPAEICHPRAVPSNIDKMRHDVGEFPVLFFGSNDYLWTHQARVFPYMEGDVSSKDKMGKGVDGTYKKALQEAAARFEELKAQKELRQLQEDRKNDKKPPPYKHIKVNRPIGRVQIFTADLSEIPRCNCKATDENPCGIDSECINRMLLYECHPTVCPAGGRCQNQCFSKRQYPEVEIFRTLQRGWGLRTKTDIKKGEFVNEYVGELIDEEECRARIRYAQEHDITNFYMLTLDKDRIIDAGPKGNYARFMNHCCQPNCETQKWSVNGDTRVGLFALSDIKAGTELTFNYNLECLGNGKTVCKCGAPNCSGFLGVRPKNQPIATEEKSKKFKKKQQGKRRSQGEITKEREDECFSCGDAGQLVSCKKPGCPKVYHADCLNLTKRPAGKWECPWHQCDICGKEAASFCEMCPSSFCKQHREGMLFISKLDGRLSCTEHDPCGPNPLEPGEIREYVPPPVALPPGPSTHLAEQSSGMAAQAPKMSDKPADTNQTLPLSKKALAGTCQRPLLPERPLERTDSRPQPLDKVRDLAGSGTKSQSLVSSQRPLDRPPAVAGPRPQLSDKLTPVTSPSSSPSVRSQPLERPLGKADPRLDKSIGAASSRPQALEKTPVPTGLRLPPSDRLLITSSPKPQTSDKPPDKPPASLSQRLPPPEKVLSAVVQTLVAKEKALRPVDQNTQSKNRAALVMDLIDLTPRQKERAASPHEVTPQADEKMPVLESSSWPASKGLGHIPRAVEKGSMSNLLQTPGKAAAPSEDPWQAVKSLTQARLLSQPPAKAFLYEPTTQASGRAPAVTEQTPGPLSQAPGLMKQMKQMVGGQQLPALAAKSGQSFRSLGKAPASLPTEEKKLVTTEQSPWALGKASTRAGLWPLVAGQTLAQSCWSAGSTQTLAQTCWSLGRGQDPKPEQNTLPALNQAPSSHKCAESEQK</sequence>
<feature type="domain" description="PWWP" evidence="30">
    <location>
        <begin position="1385"/>
        <end position="1447"/>
    </location>
</feature>
<dbReference type="GO" id="GO:0003712">
    <property type="term" value="F:transcription coregulator activity"/>
    <property type="evidence" value="ECO:0007669"/>
    <property type="project" value="UniProtKB-ARBA"/>
</dbReference>
<name>A0A2K5RFC1_CEBIM</name>
<dbReference type="PROSITE" id="PS50280">
    <property type="entry name" value="SET"/>
    <property type="match status" value="1"/>
</dbReference>
<feature type="region of interest" description="Disordered" evidence="27">
    <location>
        <begin position="1720"/>
        <end position="1741"/>
    </location>
</feature>
<dbReference type="Pfam" id="PF00628">
    <property type="entry name" value="PHD"/>
    <property type="match status" value="1"/>
</dbReference>
<dbReference type="InterPro" id="IPR055197">
    <property type="entry name" value="PHDvar_NSD"/>
</dbReference>
<evidence type="ECO:0000256" key="12">
    <source>
        <dbReference type="ARBA" id="ARBA00022723"/>
    </source>
</evidence>
<keyword evidence="18" id="KW-0805">Transcription regulation</keyword>
<dbReference type="CDD" id="cd15659">
    <property type="entry name" value="PHD5_NSD1"/>
    <property type="match status" value="1"/>
</dbReference>
<dbReference type="InterPro" id="IPR041306">
    <property type="entry name" value="C5HCH"/>
</dbReference>
<dbReference type="FunFam" id="3.30.40.10:FF:000106">
    <property type="entry name" value="Histone-lysine N-methyltransferase"/>
    <property type="match status" value="1"/>
</dbReference>
<dbReference type="FunFam" id="3.30.40.10:FF:000025">
    <property type="entry name" value="Histone-lysine N-methyltransferase"/>
    <property type="match status" value="1"/>
</dbReference>
<keyword evidence="5" id="KW-0158">Chromosome</keyword>
<keyword evidence="11" id="KW-0949">S-adenosyl-L-methionine</keyword>
<dbReference type="CDD" id="cd15656">
    <property type="entry name" value="PHD4_NSD1"/>
    <property type="match status" value="1"/>
</dbReference>
<evidence type="ECO:0000259" key="29">
    <source>
        <dbReference type="PROSITE" id="PS50280"/>
    </source>
</evidence>
<dbReference type="InterPro" id="IPR047426">
    <property type="entry name" value="PHD1_NSD1_2"/>
</dbReference>
<dbReference type="PROSITE" id="PS50812">
    <property type="entry name" value="PWWP"/>
    <property type="match status" value="2"/>
</dbReference>
<feature type="compositionally biased region" description="Polar residues" evidence="27">
    <location>
        <begin position="1931"/>
        <end position="1942"/>
    </location>
</feature>
<proteinExistence type="predicted"/>
<dbReference type="InterPro" id="IPR013083">
    <property type="entry name" value="Znf_RING/FYVE/PHD"/>
</dbReference>
<keyword evidence="7" id="KW-1017">Isopeptide bond</keyword>
<feature type="region of interest" description="Disordered" evidence="27">
    <location>
        <begin position="651"/>
        <end position="863"/>
    </location>
</feature>
<feature type="compositionally biased region" description="Basic and acidic residues" evidence="27">
    <location>
        <begin position="1142"/>
        <end position="1152"/>
    </location>
</feature>
<feature type="compositionally biased region" description="Polar residues" evidence="27">
    <location>
        <begin position="2302"/>
        <end position="2314"/>
    </location>
</feature>
<dbReference type="GeneTree" id="ENSGT00940000155027"/>
<dbReference type="Gene3D" id="2.170.270.10">
    <property type="entry name" value="SET domain"/>
    <property type="match status" value="1"/>
</dbReference>
<evidence type="ECO:0000259" key="30">
    <source>
        <dbReference type="PROSITE" id="PS50812"/>
    </source>
</evidence>
<feature type="region of interest" description="Disordered" evidence="27">
    <location>
        <begin position="958"/>
        <end position="983"/>
    </location>
</feature>
<dbReference type="PANTHER" id="PTHR22884">
    <property type="entry name" value="SET DOMAIN PROTEINS"/>
    <property type="match status" value="1"/>
</dbReference>
<dbReference type="Pfam" id="PF17982">
    <property type="entry name" value="C5HCH"/>
    <property type="match status" value="1"/>
</dbReference>
<dbReference type="PROSITE" id="PS01359">
    <property type="entry name" value="ZF_PHD_1"/>
    <property type="match status" value="1"/>
</dbReference>
<evidence type="ECO:0000256" key="9">
    <source>
        <dbReference type="ARBA" id="ARBA00022603"/>
    </source>
</evidence>